<evidence type="ECO:0000313" key="2">
    <source>
        <dbReference type="EMBL" id="MDY0885122.1"/>
    </source>
</evidence>
<dbReference type="InterPro" id="IPR009305">
    <property type="entry name" value="Mpo1-like"/>
</dbReference>
<sequence>MTFKSFWPVYLTHHSLPGTRLLHYFATAIGLLSAVEAIVMGRPLVLLAGIAVGYMVAISSHWLIEHNPPLIRINALWGAMAELRMCWLALRGRLAEDLLDSDTWRRHRQKFERSRTALASRRGRYTMLTIGALGLIAGLLDLGDIFEPDAGLHYPIIQLGVPVAAFIAAMVAGIKSIALARLAGPVATGAAPADPGSLNVAMASLSGDARSVIGDSLWRAHLLLLAFGAMTMALAEFAEASFQPSAEFYLAAILLAGAICCVAVVLGASARRPAGRFCDSDRCDTET</sequence>
<dbReference type="EMBL" id="JAXCLW010000007">
    <property type="protein sequence ID" value="MDY0885122.1"/>
    <property type="molecule type" value="Genomic_DNA"/>
</dbReference>
<dbReference type="PANTHER" id="PTHR34205">
    <property type="entry name" value="TRANSMEMBRANE PROTEIN"/>
    <property type="match status" value="1"/>
</dbReference>
<gene>
    <name evidence="2" type="ORF">SMD27_19925</name>
</gene>
<comment type="caution">
    <text evidence="2">The sequence shown here is derived from an EMBL/GenBank/DDBJ whole genome shotgun (WGS) entry which is preliminary data.</text>
</comment>
<dbReference type="Proteomes" id="UP001279642">
    <property type="component" value="Unassembled WGS sequence"/>
</dbReference>
<dbReference type="Pfam" id="PF06127">
    <property type="entry name" value="Mpo1-like"/>
    <property type="match status" value="1"/>
</dbReference>
<keyword evidence="3" id="KW-1185">Reference proteome</keyword>
<feature type="transmembrane region" description="Helical" evidence="1">
    <location>
        <begin position="44"/>
        <end position="64"/>
    </location>
</feature>
<accession>A0ABU5EFL1</accession>
<feature type="transmembrane region" description="Helical" evidence="1">
    <location>
        <begin position="248"/>
        <end position="268"/>
    </location>
</feature>
<name>A0ABU5EFL1_9PROT</name>
<feature type="transmembrane region" description="Helical" evidence="1">
    <location>
        <begin position="220"/>
        <end position="242"/>
    </location>
</feature>
<reference evidence="2 3" key="1">
    <citation type="journal article" date="2016" name="Antonie Van Leeuwenhoek">
        <title>Dongia soli sp. nov., isolated from soil from Dokdo, Korea.</title>
        <authorList>
            <person name="Kim D.U."/>
            <person name="Lee H."/>
            <person name="Kim H."/>
            <person name="Kim S.G."/>
            <person name="Ka J.O."/>
        </authorList>
    </citation>
    <scope>NUCLEOTIDE SEQUENCE [LARGE SCALE GENOMIC DNA]</scope>
    <source>
        <strain evidence="2 3">D78</strain>
    </source>
</reference>
<dbReference type="RefSeq" id="WP_320510190.1">
    <property type="nucleotide sequence ID" value="NZ_JAXCLW010000007.1"/>
</dbReference>
<feature type="transmembrane region" description="Helical" evidence="1">
    <location>
        <begin position="152"/>
        <end position="174"/>
    </location>
</feature>
<proteinExistence type="predicted"/>
<protein>
    <submittedName>
        <fullName evidence="2">DUF962 domain-containing protein</fullName>
    </submittedName>
</protein>
<organism evidence="2 3">
    <name type="scientific">Dongia soli</name>
    <dbReference type="NCBI Taxonomy" id="600628"/>
    <lineage>
        <taxon>Bacteria</taxon>
        <taxon>Pseudomonadati</taxon>
        <taxon>Pseudomonadota</taxon>
        <taxon>Alphaproteobacteria</taxon>
        <taxon>Rhodospirillales</taxon>
        <taxon>Dongiaceae</taxon>
        <taxon>Dongia</taxon>
    </lineage>
</organism>
<evidence type="ECO:0000313" key="3">
    <source>
        <dbReference type="Proteomes" id="UP001279642"/>
    </source>
</evidence>
<evidence type="ECO:0000256" key="1">
    <source>
        <dbReference type="SAM" id="Phobius"/>
    </source>
</evidence>
<keyword evidence="1" id="KW-1133">Transmembrane helix</keyword>
<dbReference type="PANTHER" id="PTHR34205:SF2">
    <property type="entry name" value="DUF962 DOMAIN-CONTAINING PROTEIN"/>
    <property type="match status" value="1"/>
</dbReference>
<keyword evidence="1" id="KW-0472">Membrane</keyword>
<keyword evidence="1" id="KW-0812">Transmembrane</keyword>
<feature type="transmembrane region" description="Helical" evidence="1">
    <location>
        <begin position="20"/>
        <end position="39"/>
    </location>
</feature>
<feature type="transmembrane region" description="Helical" evidence="1">
    <location>
        <begin position="125"/>
        <end position="146"/>
    </location>
</feature>